<organism evidence="3 4">
    <name type="scientific">Candidatus Zambryskibacteria bacterium RIFCSPLOWO2_01_FULL_39_39</name>
    <dbReference type="NCBI Taxonomy" id="1802758"/>
    <lineage>
        <taxon>Bacteria</taxon>
        <taxon>Candidatus Zambryskiibacteriota</taxon>
    </lineage>
</organism>
<dbReference type="EMBL" id="MHWB01000009">
    <property type="protein sequence ID" value="OHB01849.1"/>
    <property type="molecule type" value="Genomic_DNA"/>
</dbReference>
<sequence>MRVFVKAKPSAKEEKVEKQEAQQNLWQNKEGDLHLKVSVKEPPVEGRANQAIIKALAKYFNTSPTRITLISGASSKNKVFEIK</sequence>
<evidence type="ECO:0000313" key="4">
    <source>
        <dbReference type="Proteomes" id="UP000177707"/>
    </source>
</evidence>
<dbReference type="Gene3D" id="3.30.1200.10">
    <property type="entry name" value="YggU-like"/>
    <property type="match status" value="1"/>
</dbReference>
<dbReference type="InterPro" id="IPR036591">
    <property type="entry name" value="YggU-like_sf"/>
</dbReference>
<dbReference type="SMART" id="SM01152">
    <property type="entry name" value="DUF167"/>
    <property type="match status" value="1"/>
</dbReference>
<evidence type="ECO:0000256" key="2">
    <source>
        <dbReference type="HAMAP-Rule" id="MF_00634"/>
    </source>
</evidence>
<dbReference type="SUPFAM" id="SSF69786">
    <property type="entry name" value="YggU-like"/>
    <property type="match status" value="1"/>
</dbReference>
<gene>
    <name evidence="3" type="ORF">A3A96_00200</name>
</gene>
<dbReference type="AlphaFoldDB" id="A0A1G2TXG6"/>
<reference evidence="3 4" key="1">
    <citation type="journal article" date="2016" name="Nat. Commun.">
        <title>Thousands of microbial genomes shed light on interconnected biogeochemical processes in an aquifer system.</title>
        <authorList>
            <person name="Anantharaman K."/>
            <person name="Brown C.T."/>
            <person name="Hug L.A."/>
            <person name="Sharon I."/>
            <person name="Castelle C.J."/>
            <person name="Probst A.J."/>
            <person name="Thomas B.C."/>
            <person name="Singh A."/>
            <person name="Wilkins M.J."/>
            <person name="Karaoz U."/>
            <person name="Brodie E.L."/>
            <person name="Williams K.H."/>
            <person name="Hubbard S.S."/>
            <person name="Banfield J.F."/>
        </authorList>
    </citation>
    <scope>NUCLEOTIDE SEQUENCE [LARGE SCALE GENOMIC DNA]</scope>
</reference>
<accession>A0A1G2TXG6</accession>
<evidence type="ECO:0000256" key="1">
    <source>
        <dbReference type="ARBA" id="ARBA00010364"/>
    </source>
</evidence>
<dbReference type="HAMAP" id="MF_00634">
    <property type="entry name" value="UPF0235"/>
    <property type="match status" value="1"/>
</dbReference>
<comment type="similarity">
    <text evidence="1 2">Belongs to the UPF0235 family.</text>
</comment>
<comment type="caution">
    <text evidence="3">The sequence shown here is derived from an EMBL/GenBank/DDBJ whole genome shotgun (WGS) entry which is preliminary data.</text>
</comment>
<dbReference type="STRING" id="1802758.A3A96_00200"/>
<dbReference type="Pfam" id="PF02594">
    <property type="entry name" value="DUF167"/>
    <property type="match status" value="1"/>
</dbReference>
<dbReference type="Proteomes" id="UP000177707">
    <property type="component" value="Unassembled WGS sequence"/>
</dbReference>
<proteinExistence type="inferred from homology"/>
<protein>
    <recommendedName>
        <fullName evidence="2">UPF0235 protein A3A96_00200</fullName>
    </recommendedName>
</protein>
<dbReference type="InterPro" id="IPR003746">
    <property type="entry name" value="DUF167"/>
</dbReference>
<dbReference type="NCBIfam" id="TIGR00251">
    <property type="entry name" value="DUF167 family protein"/>
    <property type="match status" value="1"/>
</dbReference>
<evidence type="ECO:0000313" key="3">
    <source>
        <dbReference type="EMBL" id="OHB01849.1"/>
    </source>
</evidence>
<name>A0A1G2TXG6_9BACT</name>